<organism evidence="2 3">
    <name type="scientific">Aphanomyces stellatus</name>
    <dbReference type="NCBI Taxonomy" id="120398"/>
    <lineage>
        <taxon>Eukaryota</taxon>
        <taxon>Sar</taxon>
        <taxon>Stramenopiles</taxon>
        <taxon>Oomycota</taxon>
        <taxon>Saprolegniomycetes</taxon>
        <taxon>Saprolegniales</taxon>
        <taxon>Verrucalvaceae</taxon>
        <taxon>Aphanomyces</taxon>
    </lineage>
</organism>
<dbReference type="Proteomes" id="UP000332933">
    <property type="component" value="Unassembled WGS sequence"/>
</dbReference>
<evidence type="ECO:0000313" key="3">
    <source>
        <dbReference type="Proteomes" id="UP000332933"/>
    </source>
</evidence>
<dbReference type="EMBL" id="VJMH01005608">
    <property type="protein sequence ID" value="KAF0694067.1"/>
    <property type="molecule type" value="Genomic_DNA"/>
</dbReference>
<evidence type="ECO:0000313" key="2">
    <source>
        <dbReference type="EMBL" id="VFT91851.1"/>
    </source>
</evidence>
<reference evidence="1" key="2">
    <citation type="submission" date="2019-06" db="EMBL/GenBank/DDBJ databases">
        <title>Genomics analysis of Aphanomyces spp. identifies a new class of oomycete effector associated with host adaptation.</title>
        <authorList>
            <person name="Gaulin E."/>
        </authorList>
    </citation>
    <scope>NUCLEOTIDE SEQUENCE</scope>
    <source>
        <strain evidence="1">CBS 578.67</strain>
    </source>
</reference>
<protein>
    <submittedName>
        <fullName evidence="2">Aste57867_15037 protein</fullName>
    </submittedName>
</protein>
<name>A0A485L286_9STRA</name>
<sequence length="204" mass="22158">MQRIGHVGLVERMRSYLLGIFLDVPVHELDAAFLRASANLPPAVPGTCDPHYFGGEPWGPHGATIPVAVQDKLVGTYVVTESPVYYGNITVFKTNASALFLRWGVYTAPVVATVDPTAFVVTIEIGAMTFPLQVDGLNKANTLVRGHASRSHCVAHVIRVMTWCRAVESTSFGVPVVQKRGLHIRQRHSTKIEVATGIIHGPEP</sequence>
<accession>A0A485L286</accession>
<gene>
    <name evidence="2" type="primary">Aste57867_15037</name>
    <name evidence="1" type="ORF">As57867_014981</name>
    <name evidence="2" type="ORF">ASTE57867_15037</name>
</gene>
<keyword evidence="3" id="KW-1185">Reference proteome</keyword>
<dbReference type="EMBL" id="CAADRA010005629">
    <property type="protein sequence ID" value="VFT91851.1"/>
    <property type="molecule type" value="Genomic_DNA"/>
</dbReference>
<proteinExistence type="predicted"/>
<dbReference type="AlphaFoldDB" id="A0A485L286"/>
<evidence type="ECO:0000313" key="1">
    <source>
        <dbReference type="EMBL" id="KAF0694067.1"/>
    </source>
</evidence>
<reference evidence="2 3" key="1">
    <citation type="submission" date="2019-03" db="EMBL/GenBank/DDBJ databases">
        <authorList>
            <person name="Gaulin E."/>
            <person name="Dumas B."/>
        </authorList>
    </citation>
    <scope>NUCLEOTIDE SEQUENCE [LARGE SCALE GENOMIC DNA]</scope>
    <source>
        <strain evidence="2">CBS 568.67</strain>
    </source>
</reference>
<dbReference type="OrthoDB" id="58460at2759"/>